<name>A0ABY4H3E7_9BACI</name>
<evidence type="ECO:0000313" key="1">
    <source>
        <dbReference type="EMBL" id="UOQ94975.1"/>
    </source>
</evidence>
<keyword evidence="2" id="KW-1185">Reference proteome</keyword>
<organism evidence="1 2">
    <name type="scientific">Halobacillus shinanisalinarum</name>
    <dbReference type="NCBI Taxonomy" id="2932258"/>
    <lineage>
        <taxon>Bacteria</taxon>
        <taxon>Bacillati</taxon>
        <taxon>Bacillota</taxon>
        <taxon>Bacilli</taxon>
        <taxon>Bacillales</taxon>
        <taxon>Bacillaceae</taxon>
        <taxon>Halobacillus</taxon>
    </lineage>
</organism>
<evidence type="ECO:0000313" key="2">
    <source>
        <dbReference type="Proteomes" id="UP000831880"/>
    </source>
</evidence>
<sequence>MGRPYHTEANCLCREGLPLQLDRKKSGKGRLRPETHKQSAAVKWFSFTEVNCLCREGLPLVARQEEKRKGAFRPETHKQSAAVKWFSFTEANCLCREGLPLVARQGEKQIFKALHKSRNEFFAKTSFPWGDEEKILYKEWGE</sequence>
<dbReference type="Proteomes" id="UP000831880">
    <property type="component" value="Chromosome"/>
</dbReference>
<accession>A0ABY4H3E7</accession>
<dbReference type="EMBL" id="CP095074">
    <property type="protein sequence ID" value="UOQ94975.1"/>
    <property type="molecule type" value="Genomic_DNA"/>
</dbReference>
<gene>
    <name evidence="1" type="ORF">MUO14_08630</name>
</gene>
<reference evidence="1 2" key="1">
    <citation type="submission" date="2022-04" db="EMBL/GenBank/DDBJ databases">
        <title>Halobacillus sp. isolated from saltern.</title>
        <authorList>
            <person name="Won M."/>
            <person name="Lee C.-M."/>
            <person name="Woen H.-Y."/>
            <person name="Kwon S.-W."/>
        </authorList>
    </citation>
    <scope>NUCLEOTIDE SEQUENCE [LARGE SCALE GENOMIC DNA]</scope>
    <source>
        <strain evidence="1 2">SSTM10-2</strain>
    </source>
</reference>
<dbReference type="RefSeq" id="WP_244754830.1">
    <property type="nucleotide sequence ID" value="NZ_CP095074.1"/>
</dbReference>
<proteinExistence type="predicted"/>
<protein>
    <submittedName>
        <fullName evidence="1">Uncharacterized protein</fullName>
    </submittedName>
</protein>